<dbReference type="CDD" id="cd11336">
    <property type="entry name" value="AmyAc_MTSase"/>
    <property type="match status" value="1"/>
</dbReference>
<dbReference type="GO" id="GO:0047470">
    <property type="term" value="F:(1,4)-alpha-D-glucan 1-alpha-D-glucosylmutase activity"/>
    <property type="evidence" value="ECO:0007669"/>
    <property type="project" value="TreeGrafter"/>
</dbReference>
<dbReference type="PANTHER" id="PTHR10357:SF216">
    <property type="entry name" value="MALTOOLIGOSYL TREHALOSE SYNTHASE-RELATED"/>
    <property type="match status" value="1"/>
</dbReference>
<dbReference type="InterPro" id="IPR012767">
    <property type="entry name" value="Trehalose_TreY"/>
</dbReference>
<protein>
    <submittedName>
        <fullName evidence="2">Malto-oligosyltrehalose synthase</fullName>
    </submittedName>
</protein>
<keyword evidence="3" id="KW-1185">Reference proteome</keyword>
<dbReference type="AlphaFoldDB" id="A0A8F9TX41"/>
<dbReference type="Pfam" id="PF00128">
    <property type="entry name" value="Alpha-amylase"/>
    <property type="match status" value="1"/>
</dbReference>
<dbReference type="GO" id="GO:0030980">
    <property type="term" value="P:alpha-glucan catabolic process"/>
    <property type="evidence" value="ECO:0007669"/>
    <property type="project" value="TreeGrafter"/>
</dbReference>
<organism evidence="2 3">
    <name type="scientific">Horticoccus luteus</name>
    <dbReference type="NCBI Taxonomy" id="2862869"/>
    <lineage>
        <taxon>Bacteria</taxon>
        <taxon>Pseudomonadati</taxon>
        <taxon>Verrucomicrobiota</taxon>
        <taxon>Opitutia</taxon>
        <taxon>Opitutales</taxon>
        <taxon>Opitutaceae</taxon>
        <taxon>Horticoccus</taxon>
    </lineage>
</organism>
<dbReference type="RefSeq" id="WP_220163679.1">
    <property type="nucleotide sequence ID" value="NZ_CP080507.1"/>
</dbReference>
<dbReference type="KEGG" id="ole:K0B96_02975"/>
<reference evidence="2" key="1">
    <citation type="submission" date="2021-08" db="EMBL/GenBank/DDBJ databases">
        <title>Genome of a novel bacterium of the phylum Verrucomicrobia, Oleiharenicola sp. KSB-15.</title>
        <authorList>
            <person name="Chung J.-H."/>
            <person name="Ahn J.-H."/>
            <person name="Yoon Y."/>
            <person name="Kim D.-Y."/>
            <person name="An S.-H."/>
            <person name="Park I."/>
            <person name="Yeon J."/>
        </authorList>
    </citation>
    <scope>NUCLEOTIDE SEQUENCE</scope>
    <source>
        <strain evidence="2">KSB-15</strain>
    </source>
</reference>
<dbReference type="SMART" id="SM00642">
    <property type="entry name" value="Aamy"/>
    <property type="match status" value="1"/>
</dbReference>
<feature type="domain" description="Glycosyl hydrolase family 13 catalytic" evidence="1">
    <location>
        <begin position="10"/>
        <end position="487"/>
    </location>
</feature>
<sequence length="930" mass="103394">MPLRDARRIPTATYRVQLHAGFTLADLEKLIPYLEDLGISDCYLSPVMRSSPGSTHGYDVTDYRKIDPDLGGGEAFHRLTEELARRGMGVVMDFVPNHMGVNGPFNAWWNDVLEAGPRSPHAKFFDIEWRGPHARGTRPRVLVPVLDDHYGRVLERGGLAVKWAAGALRLGFGDLEFPLNAATLGRVALELAAEPRLQAEAEAWQALANAFFATTENTTTGGPALKEVKQQFGERVAASAAAQDALHAWIARVNGKVGEPQSFDALNELIEAQHYRLARWKTGAHEINYRRFFAIDSLAGLRMERAEVFHESHLLLGHLLAEGRITGVRIDHVDGLRDPQEYLERLQALAHGPAGKAAAPAGETYVVVEKILGEGEQLPPRWAAHGTTGYEFITQIAGALVNAEAGERFTQWHDEFVGTHTDYAQLIYEKKRFVLEEMFANSVSSLAHRLTDILAEDRHWRDLAYREVAVAVRETMAAMDVYRTYRRRGEACSASDAERITAACARAIARNPRLDAEAFELLRDVLTGAYAPAEMRDALDGWVLSFQQYTGAVMAKAVEDTAFYVYTRFIALNEVGGDAGRFGAPLAEFHAANVARAHEVPQSMVATSTHDTKMSEDVRGRLYALSEIGDEWVNWVRDWRAMNARHKTRVGDRDAPDANEEYRLYQVLLGAWPLDGRVDEAFRQRLREHERKAVNEAQINTTWRAPNEAWLAAGDRFIDALLADGEANAFRTSMAERAQRLAHLGMVNSLTQVVLKCTVPGVPDLYQGNEAWDFSLVDPDNRRPVDFGALAEKARTAAEAPRALLAAWRDGRVKFAVTRALLRFRRGHANFFQHSDYAPAAVQGRFAEHVIAFRREHGGGELLVVVPRLAAKLGCPPLGLVWEDTAVTAKAGRGWGEVLTGRAVEGRENLPLAELLAEWPVAVLWREARA</sequence>
<dbReference type="Proteomes" id="UP000825051">
    <property type="component" value="Chromosome"/>
</dbReference>
<evidence type="ECO:0000259" key="1">
    <source>
        <dbReference type="SMART" id="SM00642"/>
    </source>
</evidence>
<evidence type="ECO:0000313" key="2">
    <source>
        <dbReference type="EMBL" id="QYM79596.1"/>
    </source>
</evidence>
<dbReference type="Gene3D" id="3.20.20.80">
    <property type="entry name" value="Glycosidases"/>
    <property type="match status" value="4"/>
</dbReference>
<dbReference type="PANTHER" id="PTHR10357">
    <property type="entry name" value="ALPHA-AMYLASE FAMILY MEMBER"/>
    <property type="match status" value="1"/>
</dbReference>
<accession>A0A8F9TX41</accession>
<dbReference type="GO" id="GO:0005992">
    <property type="term" value="P:trehalose biosynthetic process"/>
    <property type="evidence" value="ECO:0007669"/>
    <property type="project" value="TreeGrafter"/>
</dbReference>
<gene>
    <name evidence="2" type="primary">treY</name>
    <name evidence="2" type="ORF">K0B96_02975</name>
</gene>
<dbReference type="InterPro" id="IPR006047">
    <property type="entry name" value="GH13_cat_dom"/>
</dbReference>
<proteinExistence type="predicted"/>
<name>A0A8F9TX41_9BACT</name>
<evidence type="ECO:0000313" key="3">
    <source>
        <dbReference type="Proteomes" id="UP000825051"/>
    </source>
</evidence>
<dbReference type="InterPro" id="IPR017853">
    <property type="entry name" value="GH"/>
</dbReference>
<dbReference type="EMBL" id="CP080507">
    <property type="protein sequence ID" value="QYM79596.1"/>
    <property type="molecule type" value="Genomic_DNA"/>
</dbReference>
<dbReference type="SUPFAM" id="SSF51445">
    <property type="entry name" value="(Trans)glycosidases"/>
    <property type="match status" value="1"/>
</dbReference>
<dbReference type="NCBIfam" id="TIGR02401">
    <property type="entry name" value="trehalose_TreY"/>
    <property type="match status" value="1"/>
</dbReference>